<organism evidence="2 3">
    <name type="scientific">Providencia alcalifaciens</name>
    <dbReference type="NCBI Taxonomy" id="126385"/>
    <lineage>
        <taxon>Bacteria</taxon>
        <taxon>Pseudomonadati</taxon>
        <taxon>Pseudomonadota</taxon>
        <taxon>Gammaproteobacteria</taxon>
        <taxon>Enterobacterales</taxon>
        <taxon>Morganellaceae</taxon>
        <taxon>Providencia</taxon>
    </lineage>
</organism>
<evidence type="ECO:0000313" key="3">
    <source>
        <dbReference type="Proteomes" id="UP000295055"/>
    </source>
</evidence>
<feature type="transmembrane region" description="Helical" evidence="1">
    <location>
        <begin position="12"/>
        <end position="36"/>
    </location>
</feature>
<evidence type="ECO:0000313" key="2">
    <source>
        <dbReference type="EMBL" id="TCT35883.1"/>
    </source>
</evidence>
<keyword evidence="1" id="KW-1133">Transmembrane helix</keyword>
<sequence>MFFFLDNIILGAFVFGGLYFSLVGCSVTSFLTHVILTNKGNYELDNSKDNESSYRRSWLSPSTQWCYIAYRSITDLNNHQYLYSIGYPQPYFYLYLDKI</sequence>
<comment type="caution">
    <text evidence="2">The sequence shown here is derived from an EMBL/GenBank/DDBJ whole genome shotgun (WGS) entry which is preliminary data.</text>
</comment>
<dbReference type="EMBL" id="SMAS01000003">
    <property type="protein sequence ID" value="TCT35883.1"/>
    <property type="molecule type" value="Genomic_DNA"/>
</dbReference>
<protein>
    <submittedName>
        <fullName evidence="2">Uncharacterized protein</fullName>
    </submittedName>
</protein>
<proteinExistence type="predicted"/>
<keyword evidence="1" id="KW-0812">Transmembrane</keyword>
<name>A0A4R3NMK5_9GAMM</name>
<accession>A0A4R3NMK5</accession>
<dbReference type="Proteomes" id="UP000295055">
    <property type="component" value="Unassembled WGS sequence"/>
</dbReference>
<reference evidence="2 3" key="1">
    <citation type="submission" date="2019-03" db="EMBL/GenBank/DDBJ databases">
        <title>Genomic analyses of the natural microbiome of Caenorhabditis elegans.</title>
        <authorList>
            <person name="Samuel B."/>
        </authorList>
    </citation>
    <scope>NUCLEOTIDE SEQUENCE [LARGE SCALE GENOMIC DNA]</scope>
    <source>
        <strain evidence="2 3">JUb102</strain>
    </source>
</reference>
<dbReference type="AlphaFoldDB" id="A0A4R3NMK5"/>
<evidence type="ECO:0000256" key="1">
    <source>
        <dbReference type="SAM" id="Phobius"/>
    </source>
</evidence>
<gene>
    <name evidence="2" type="ORF">EC835_103340</name>
</gene>
<keyword evidence="1" id="KW-0472">Membrane</keyword>